<dbReference type="Proteomes" id="UP000544054">
    <property type="component" value="Unassembled WGS sequence"/>
</dbReference>
<feature type="transmembrane region" description="Helical" evidence="1">
    <location>
        <begin position="21"/>
        <end position="40"/>
    </location>
</feature>
<name>A0A7Y0FQP5_9FLAO</name>
<evidence type="ECO:0000313" key="2">
    <source>
        <dbReference type="EMBL" id="NML69417.1"/>
    </source>
</evidence>
<dbReference type="AlphaFoldDB" id="A0A7Y0FQP5"/>
<dbReference type="EMBL" id="JABBGI010000006">
    <property type="protein sequence ID" value="NML69417.1"/>
    <property type="molecule type" value="Genomic_DNA"/>
</dbReference>
<gene>
    <name evidence="2" type="ORF">HHL23_06365</name>
</gene>
<organism evidence="2 3">
    <name type="scientific">Chryseobacterium antibioticum</name>
    <dbReference type="NCBI Taxonomy" id="2728847"/>
    <lineage>
        <taxon>Bacteria</taxon>
        <taxon>Pseudomonadati</taxon>
        <taxon>Bacteroidota</taxon>
        <taxon>Flavobacteriia</taxon>
        <taxon>Flavobacteriales</taxon>
        <taxon>Weeksellaceae</taxon>
        <taxon>Chryseobacterium group</taxon>
        <taxon>Chryseobacterium</taxon>
    </lineage>
</organism>
<keyword evidence="3" id="KW-1185">Reference proteome</keyword>
<feature type="transmembrane region" description="Helical" evidence="1">
    <location>
        <begin position="46"/>
        <end position="64"/>
    </location>
</feature>
<keyword evidence="1" id="KW-0472">Membrane</keyword>
<proteinExistence type="predicted"/>
<feature type="transmembrane region" description="Helical" evidence="1">
    <location>
        <begin position="76"/>
        <end position="97"/>
    </location>
</feature>
<protein>
    <submittedName>
        <fullName evidence="2">Uncharacterized protein</fullName>
    </submittedName>
</protein>
<keyword evidence="1" id="KW-0812">Transmembrane</keyword>
<dbReference type="RefSeq" id="WP_169233976.1">
    <property type="nucleotide sequence ID" value="NZ_JABBGI010000006.1"/>
</dbReference>
<comment type="caution">
    <text evidence="2">The sequence shown here is derived from an EMBL/GenBank/DDBJ whole genome shotgun (WGS) entry which is preliminary data.</text>
</comment>
<accession>A0A7Y0FQP5</accession>
<evidence type="ECO:0000313" key="3">
    <source>
        <dbReference type="Proteomes" id="UP000544054"/>
    </source>
</evidence>
<evidence type="ECO:0000256" key="1">
    <source>
        <dbReference type="SAM" id="Phobius"/>
    </source>
</evidence>
<reference evidence="2 3" key="1">
    <citation type="submission" date="2020-04" db="EMBL/GenBank/DDBJ databases">
        <title>Chryseobacterium sp. RP-3-3 sp. nov., isolated from Jeju soil.</title>
        <authorList>
            <person name="Dahal R.H."/>
        </authorList>
    </citation>
    <scope>NUCLEOTIDE SEQUENCE [LARGE SCALE GENOMIC DNA]</scope>
    <source>
        <strain evidence="2 3">RP-3-3</strain>
    </source>
</reference>
<keyword evidence="1" id="KW-1133">Transmembrane helix</keyword>
<sequence length="308" mass="34105">MYILKSLVNGTWSWGGFAKSLLLGAVTGAATGGLTGGMSASGFNGAVIVGSMNGAIAGGIDALFSKQNFFTGLYRGALMGGAMAGLGYGISKVLMMLTTPHYSYHNITEEDLKFLESDNSSPVDASPRTMWKTFYDKGWNEDGTGARNFYADNPTKRYIRDGDWYYDTVDKVRAGGYTRFNNWNNTTSINLAKTAFASKLRLEYVMTHELAHSTIFINPSLRSFLQVKVQKNGKEVYEPEMLLHNGLKTDVSIEHGAIWGIERDFINKYGSKGLSGIMHDSLGTYWNDHFAPNKQYNHVYEAIKKLVK</sequence>